<dbReference type="PATRIC" id="fig|28084.5.peg.1821"/>
<dbReference type="GO" id="GO:0008710">
    <property type="term" value="F:8-amino-7-oxononanoate synthase activity"/>
    <property type="evidence" value="ECO:0007669"/>
    <property type="project" value="UniProtKB-EC"/>
</dbReference>
<dbReference type="EMBL" id="LNXW01000013">
    <property type="protein sequence ID" value="KTC79658.1"/>
    <property type="molecule type" value="Genomic_DNA"/>
</dbReference>
<keyword evidence="1" id="KW-0808">Transferase</keyword>
<name>A0A0W0S8I4_9GAMM</name>
<dbReference type="Proteomes" id="UP000054921">
    <property type="component" value="Unassembled WGS sequence"/>
</dbReference>
<dbReference type="AlphaFoldDB" id="A0A0W0S8I4"/>
<sequence length="84" mass="9744">MKQSPLKWSDSITPIQQLQLGCPHLALYYARELKKKGISCCAIRRPTVSTKASGLRVILNYNHTPEQIRELFNQLSVIYEYKHQ</sequence>
<evidence type="ECO:0000313" key="2">
    <source>
        <dbReference type="Proteomes" id="UP000054921"/>
    </source>
</evidence>
<proteinExistence type="predicted"/>
<dbReference type="InterPro" id="IPR015424">
    <property type="entry name" value="PyrdxlP-dep_Trfase"/>
</dbReference>
<dbReference type="Gene3D" id="3.90.1150.10">
    <property type="entry name" value="Aspartate Aminotransferase, domain 1"/>
    <property type="match status" value="1"/>
</dbReference>
<comment type="caution">
    <text evidence="1">The sequence shown here is derived from an EMBL/GenBank/DDBJ whole genome shotgun (WGS) entry which is preliminary data.</text>
</comment>
<dbReference type="STRING" id="28084.Lche_1678"/>
<evidence type="ECO:0000313" key="1">
    <source>
        <dbReference type="EMBL" id="KTC79658.1"/>
    </source>
</evidence>
<keyword evidence="1" id="KW-0012">Acyltransferase</keyword>
<dbReference type="InterPro" id="IPR015422">
    <property type="entry name" value="PyrdxlP-dep_Trfase_small"/>
</dbReference>
<dbReference type="EC" id="2.3.1.47" evidence="1"/>
<gene>
    <name evidence="1" type="primary">bioF</name>
    <name evidence="1" type="ORF">Lche_1678</name>
</gene>
<accession>A0A0W0S8I4</accession>
<organism evidence="1 2">
    <name type="scientific">Legionella cherrii</name>
    <dbReference type="NCBI Taxonomy" id="28084"/>
    <lineage>
        <taxon>Bacteria</taxon>
        <taxon>Pseudomonadati</taxon>
        <taxon>Pseudomonadota</taxon>
        <taxon>Gammaproteobacteria</taxon>
        <taxon>Legionellales</taxon>
        <taxon>Legionellaceae</taxon>
        <taxon>Legionella</taxon>
    </lineage>
</organism>
<reference evidence="1 2" key="1">
    <citation type="submission" date="2015-11" db="EMBL/GenBank/DDBJ databases">
        <title>Genomic analysis of 38 Legionella species identifies large and diverse effector repertoires.</title>
        <authorList>
            <person name="Burstein D."/>
            <person name="Amaro F."/>
            <person name="Zusman T."/>
            <person name="Lifshitz Z."/>
            <person name="Cohen O."/>
            <person name="Gilbert J.A."/>
            <person name="Pupko T."/>
            <person name="Shuman H.A."/>
            <person name="Segal G."/>
        </authorList>
    </citation>
    <scope>NUCLEOTIDE SEQUENCE [LARGE SCALE GENOMIC DNA]</scope>
    <source>
        <strain evidence="1 2">ORW</strain>
    </source>
</reference>
<dbReference type="SUPFAM" id="SSF53383">
    <property type="entry name" value="PLP-dependent transferases"/>
    <property type="match status" value="1"/>
</dbReference>
<protein>
    <submittedName>
        <fullName evidence="1">8-amino-7-oxononanoate synthase</fullName>
        <ecNumber evidence="1">2.3.1.47</ecNumber>
    </submittedName>
</protein>